<dbReference type="Pfam" id="PF02671">
    <property type="entry name" value="PAH"/>
    <property type="match status" value="1"/>
</dbReference>
<dbReference type="GO" id="GO:0003714">
    <property type="term" value="F:transcription corepressor activity"/>
    <property type="evidence" value="ECO:0007669"/>
    <property type="project" value="InterPro"/>
</dbReference>
<feature type="compositionally biased region" description="Polar residues" evidence="6">
    <location>
        <begin position="95"/>
        <end position="109"/>
    </location>
</feature>
<feature type="region of interest" description="Disordered" evidence="6">
    <location>
        <begin position="42"/>
        <end position="63"/>
    </location>
</feature>
<dbReference type="InterPro" id="IPR036600">
    <property type="entry name" value="PAH_sf"/>
</dbReference>
<dbReference type="AlphaFoldDB" id="A0A5N7AW98"/>
<dbReference type="GO" id="GO:0000122">
    <property type="term" value="P:negative regulation of transcription by RNA polymerase II"/>
    <property type="evidence" value="ECO:0007669"/>
    <property type="project" value="TreeGrafter"/>
</dbReference>
<name>A0A5N7AW98_9EURO</name>
<keyword evidence="4 5" id="KW-0539">Nucleus</keyword>
<gene>
    <name evidence="8" type="ORF">BDV26DRAFT_53630</name>
</gene>
<feature type="signal peptide" evidence="7">
    <location>
        <begin position="1"/>
        <end position="25"/>
    </location>
</feature>
<reference evidence="8 9" key="1">
    <citation type="submission" date="2019-04" db="EMBL/GenBank/DDBJ databases">
        <title>Friends and foes A comparative genomics studyof 23 Aspergillus species from section Flavi.</title>
        <authorList>
            <consortium name="DOE Joint Genome Institute"/>
            <person name="Kjaerbolling I."/>
            <person name="Vesth T."/>
            <person name="Frisvad J.C."/>
            <person name="Nybo J.L."/>
            <person name="Theobald S."/>
            <person name="Kildgaard S."/>
            <person name="Isbrandt T."/>
            <person name="Kuo A."/>
            <person name="Sato A."/>
            <person name="Lyhne E.K."/>
            <person name="Kogle M.E."/>
            <person name="Wiebenga A."/>
            <person name="Kun R.S."/>
            <person name="Lubbers R.J."/>
            <person name="Makela M.R."/>
            <person name="Barry K."/>
            <person name="Chovatia M."/>
            <person name="Clum A."/>
            <person name="Daum C."/>
            <person name="Haridas S."/>
            <person name="He G."/>
            <person name="LaButti K."/>
            <person name="Lipzen A."/>
            <person name="Mondo S."/>
            <person name="Riley R."/>
            <person name="Salamov A."/>
            <person name="Simmons B.A."/>
            <person name="Magnuson J.K."/>
            <person name="Henrissat B."/>
            <person name="Mortensen U.H."/>
            <person name="Larsen T.O."/>
            <person name="Devries R.P."/>
            <person name="Grigoriev I.V."/>
            <person name="Machida M."/>
            <person name="Baker S.E."/>
            <person name="Andersen M.R."/>
        </authorList>
    </citation>
    <scope>NUCLEOTIDE SEQUENCE [LARGE SCALE GENOMIC DNA]</scope>
    <source>
        <strain evidence="8 9">IBT 29228</strain>
    </source>
</reference>
<protein>
    <recommendedName>
        <fullName evidence="10">Paired amphipathic helix</fullName>
    </recommendedName>
</protein>
<evidence type="ECO:0000256" key="5">
    <source>
        <dbReference type="PROSITE-ProRule" id="PRU00810"/>
    </source>
</evidence>
<evidence type="ECO:0000256" key="6">
    <source>
        <dbReference type="SAM" id="MobiDB-lite"/>
    </source>
</evidence>
<dbReference type="PANTHER" id="PTHR12346:SF0">
    <property type="entry name" value="SIN3A, ISOFORM G"/>
    <property type="match status" value="1"/>
</dbReference>
<sequence length="211" mass="23411">MVSRRAFSWGQLLLILHALCGISVALERPPLHKGVASRNLTVESGNHTPRSLPHEKSGLLSPTIDSVNTRSEFERSRPAIDASQPVDLPSFVEASNWTTSTTRQPNTKEGVSPGRIAPTAMSSSGRSSQKGSGKDDCVGLGDAVSFINTIKDRFAEQPEVFTEFMLILQAYQRESLPLRKVYEQVEDLFDSEPDLMKDFKRFLPETTAYKQ</sequence>
<evidence type="ECO:0000256" key="4">
    <source>
        <dbReference type="ARBA" id="ARBA00023242"/>
    </source>
</evidence>
<evidence type="ECO:0000313" key="9">
    <source>
        <dbReference type="Proteomes" id="UP000326198"/>
    </source>
</evidence>
<organism evidence="8 9">
    <name type="scientific">Aspergillus bertholletiae</name>
    <dbReference type="NCBI Taxonomy" id="1226010"/>
    <lineage>
        <taxon>Eukaryota</taxon>
        <taxon>Fungi</taxon>
        <taxon>Dikarya</taxon>
        <taxon>Ascomycota</taxon>
        <taxon>Pezizomycotina</taxon>
        <taxon>Eurotiomycetes</taxon>
        <taxon>Eurotiomycetidae</taxon>
        <taxon>Eurotiales</taxon>
        <taxon>Aspergillaceae</taxon>
        <taxon>Aspergillus</taxon>
        <taxon>Aspergillus subgen. Circumdati</taxon>
    </lineage>
</organism>
<evidence type="ECO:0000256" key="2">
    <source>
        <dbReference type="ARBA" id="ARBA00022491"/>
    </source>
</evidence>
<accession>A0A5N7AW98</accession>
<dbReference type="Proteomes" id="UP000326198">
    <property type="component" value="Unassembled WGS sequence"/>
</dbReference>
<dbReference type="GO" id="GO:0070822">
    <property type="term" value="C:Sin3-type complex"/>
    <property type="evidence" value="ECO:0007669"/>
    <property type="project" value="TreeGrafter"/>
</dbReference>
<keyword evidence="7" id="KW-0732">Signal</keyword>
<dbReference type="Gene3D" id="1.20.1160.11">
    <property type="entry name" value="Paired amphipathic helix"/>
    <property type="match status" value="1"/>
</dbReference>
<dbReference type="PROSITE" id="PS51477">
    <property type="entry name" value="PAH"/>
    <property type="match status" value="1"/>
</dbReference>
<evidence type="ECO:0000256" key="3">
    <source>
        <dbReference type="ARBA" id="ARBA00022737"/>
    </source>
</evidence>
<dbReference type="SUPFAM" id="SSF47762">
    <property type="entry name" value="PAH2 domain"/>
    <property type="match status" value="1"/>
</dbReference>
<keyword evidence="9" id="KW-1185">Reference proteome</keyword>
<feature type="compositionally biased region" description="Low complexity" evidence="6">
    <location>
        <begin position="122"/>
        <end position="131"/>
    </location>
</feature>
<dbReference type="InterPro" id="IPR039774">
    <property type="entry name" value="Sin3-like"/>
</dbReference>
<dbReference type="OrthoDB" id="10265969at2759"/>
<evidence type="ECO:0008006" key="10">
    <source>
        <dbReference type="Google" id="ProtNLM"/>
    </source>
</evidence>
<dbReference type="PANTHER" id="PTHR12346">
    <property type="entry name" value="SIN3B-RELATED"/>
    <property type="match status" value="1"/>
</dbReference>
<keyword evidence="3" id="KW-0677">Repeat</keyword>
<feature type="chain" id="PRO_5024915368" description="Paired amphipathic helix" evidence="7">
    <location>
        <begin position="26"/>
        <end position="211"/>
    </location>
</feature>
<dbReference type="InterPro" id="IPR003822">
    <property type="entry name" value="PAH"/>
</dbReference>
<dbReference type="EMBL" id="ML736297">
    <property type="protein sequence ID" value="KAE8374013.1"/>
    <property type="molecule type" value="Genomic_DNA"/>
</dbReference>
<dbReference type="FunFam" id="1.20.1160.11:FF:000003">
    <property type="entry name" value="Paired amphipathic helix SIN3-like protein"/>
    <property type="match status" value="1"/>
</dbReference>
<keyword evidence="2" id="KW-0678">Repressor</keyword>
<evidence type="ECO:0000256" key="1">
    <source>
        <dbReference type="ARBA" id="ARBA00004123"/>
    </source>
</evidence>
<proteinExistence type="predicted"/>
<comment type="subcellular location">
    <subcellularLocation>
        <location evidence="1 5">Nucleus</location>
    </subcellularLocation>
</comment>
<evidence type="ECO:0000256" key="7">
    <source>
        <dbReference type="SAM" id="SignalP"/>
    </source>
</evidence>
<evidence type="ECO:0000313" key="8">
    <source>
        <dbReference type="EMBL" id="KAE8374013.1"/>
    </source>
</evidence>
<feature type="region of interest" description="Disordered" evidence="6">
    <location>
        <begin position="95"/>
        <end position="136"/>
    </location>
</feature>